<gene>
    <name evidence="1" type="ORF">ENV52_05540</name>
</gene>
<proteinExistence type="predicted"/>
<organism evidence="1">
    <name type="scientific">Desulfobacca acetoxidans</name>
    <dbReference type="NCBI Taxonomy" id="60893"/>
    <lineage>
        <taxon>Bacteria</taxon>
        <taxon>Pseudomonadati</taxon>
        <taxon>Thermodesulfobacteriota</taxon>
        <taxon>Desulfobaccia</taxon>
        <taxon>Desulfobaccales</taxon>
        <taxon>Desulfobaccaceae</taxon>
        <taxon>Desulfobacca</taxon>
    </lineage>
</organism>
<dbReference type="AlphaFoldDB" id="A0A7V6A2S1"/>
<protein>
    <submittedName>
        <fullName evidence="1">Uncharacterized protein</fullName>
    </submittedName>
</protein>
<evidence type="ECO:0000313" key="1">
    <source>
        <dbReference type="EMBL" id="HHS29149.1"/>
    </source>
</evidence>
<accession>A0A7V6A2S1</accession>
<reference evidence="1" key="1">
    <citation type="journal article" date="2020" name="mSystems">
        <title>Genome- and Community-Level Interaction Insights into Carbon Utilization and Element Cycling Functions of Hydrothermarchaeota in Hydrothermal Sediment.</title>
        <authorList>
            <person name="Zhou Z."/>
            <person name="Liu Y."/>
            <person name="Xu W."/>
            <person name="Pan J."/>
            <person name="Luo Z.H."/>
            <person name="Li M."/>
        </authorList>
    </citation>
    <scope>NUCLEOTIDE SEQUENCE [LARGE SCALE GENOMIC DNA]</scope>
    <source>
        <strain evidence="1">SpSt-767</strain>
    </source>
</reference>
<sequence>MRYKCIWPGCHEVWGEAEPGVTGYSHGFCSRHARQALASTFRKQQSKEGNPDCYLRCEGYCHRHWCTYYPICPNENPGPEHLEELMARLAARSHSGFPNGV</sequence>
<name>A0A7V6A2S1_9BACT</name>
<dbReference type="EMBL" id="DTGR01000084">
    <property type="protein sequence ID" value="HHS29149.1"/>
    <property type="molecule type" value="Genomic_DNA"/>
</dbReference>
<comment type="caution">
    <text evidence="1">The sequence shown here is derived from an EMBL/GenBank/DDBJ whole genome shotgun (WGS) entry which is preliminary data.</text>
</comment>